<dbReference type="InterPro" id="IPR006016">
    <property type="entry name" value="UspA"/>
</dbReference>
<dbReference type="InterPro" id="IPR014729">
    <property type="entry name" value="Rossmann-like_a/b/a_fold"/>
</dbReference>
<dbReference type="AlphaFoldDB" id="A0A085K082"/>
<dbReference type="InterPro" id="IPR006015">
    <property type="entry name" value="Universal_stress_UspA"/>
</dbReference>
<dbReference type="PRINTS" id="PR01438">
    <property type="entry name" value="UNVRSLSTRESS"/>
</dbReference>
<name>A0A085K082_SPHYA</name>
<dbReference type="RefSeq" id="WP_037512331.1">
    <property type="nucleotide sequence ID" value="NZ_CAIGKD010000006.1"/>
</dbReference>
<accession>A0A085K082</accession>
<proteinExistence type="inferred from homology"/>
<dbReference type="EMBL" id="CP033230">
    <property type="protein sequence ID" value="AYO77889.1"/>
    <property type="molecule type" value="Genomic_DNA"/>
</dbReference>
<dbReference type="SUPFAM" id="SSF52402">
    <property type="entry name" value="Adenine nucleotide alpha hydrolases-like"/>
    <property type="match status" value="2"/>
</dbReference>
<comment type="similarity">
    <text evidence="1">Belongs to the universal stress protein A family.</text>
</comment>
<evidence type="ECO:0000256" key="1">
    <source>
        <dbReference type="ARBA" id="ARBA00008791"/>
    </source>
</evidence>
<evidence type="ECO:0000313" key="3">
    <source>
        <dbReference type="Proteomes" id="UP000280708"/>
    </source>
</evidence>
<dbReference type="Proteomes" id="UP000280708">
    <property type="component" value="Chromosome"/>
</dbReference>
<dbReference type="CDD" id="cd00293">
    <property type="entry name" value="USP-like"/>
    <property type="match status" value="2"/>
</dbReference>
<dbReference type="PANTHER" id="PTHR46268:SF15">
    <property type="entry name" value="UNIVERSAL STRESS PROTEIN HP_0031"/>
    <property type="match status" value="1"/>
</dbReference>
<reference evidence="2 3" key="1">
    <citation type="submission" date="2018-10" db="EMBL/GenBank/DDBJ databases">
        <title>Characterization and genome analysis of a novel bacterium Sphingobium yanoikuyae SJTF8 capable of degrading PAHs.</title>
        <authorList>
            <person name="Yin C."/>
            <person name="Xiong W."/>
            <person name="Liang R."/>
        </authorList>
    </citation>
    <scope>NUCLEOTIDE SEQUENCE [LARGE SCALE GENOMIC DNA]</scope>
    <source>
        <strain evidence="2 3">SJTF8</strain>
    </source>
</reference>
<dbReference type="PANTHER" id="PTHR46268">
    <property type="entry name" value="STRESS RESPONSE PROTEIN NHAX"/>
    <property type="match status" value="1"/>
</dbReference>
<organism evidence="2 3">
    <name type="scientific">Sphingobium yanoikuyae</name>
    <name type="common">Sphingomonas yanoikuyae</name>
    <dbReference type="NCBI Taxonomy" id="13690"/>
    <lineage>
        <taxon>Bacteria</taxon>
        <taxon>Pseudomonadati</taxon>
        <taxon>Pseudomonadota</taxon>
        <taxon>Alphaproteobacteria</taxon>
        <taxon>Sphingomonadales</taxon>
        <taxon>Sphingomonadaceae</taxon>
        <taxon>Sphingobium</taxon>
    </lineage>
</organism>
<protein>
    <submittedName>
        <fullName evidence="2">Universal stress protein</fullName>
    </submittedName>
</protein>
<dbReference type="Pfam" id="PF00582">
    <property type="entry name" value="Usp"/>
    <property type="match status" value="2"/>
</dbReference>
<gene>
    <name evidence="2" type="ORF">EBF16_13970</name>
</gene>
<sequence>MFVPPTILIATDLTARSDRAFDRAVELATGLGGTLLVAHALDKGDAAHVARASDRAKRVIAKLTEGVAAPVEPVLIQGRAPETIAELGKERGSAVIVVGPARHNHVSDFILGTAVDYLVRRSPVPVLVVKERPRHPYRRILIATDFSDCSLHAVQMTAMLFPKARLDLVHVYDGGFPSRLDPDQTLAFARSEAERESAEFAARPELAGQARPFQVELIEGRAGEVLPTLIAQRDIDLLVLGAHGRSGFVHALIGSRASELLEGAPCDVLMVRN</sequence>
<dbReference type="Gene3D" id="3.40.50.620">
    <property type="entry name" value="HUPs"/>
    <property type="match status" value="2"/>
</dbReference>
<evidence type="ECO:0000313" key="2">
    <source>
        <dbReference type="EMBL" id="AYO77889.1"/>
    </source>
</evidence>